<reference evidence="2 3" key="1">
    <citation type="journal article" date="2010" name="Nat. Biotechnol.">
        <title>Genome sequence of the model mushroom Schizophyllum commune.</title>
        <authorList>
            <person name="Ohm R.A."/>
            <person name="de Jong J.F."/>
            <person name="Lugones L.G."/>
            <person name="Aerts A."/>
            <person name="Kothe E."/>
            <person name="Stajich J.E."/>
            <person name="de Vries R.P."/>
            <person name="Record E."/>
            <person name="Levasseur A."/>
            <person name="Baker S.E."/>
            <person name="Bartholomew K.A."/>
            <person name="Coutinho P.M."/>
            <person name="Erdmann S."/>
            <person name="Fowler T.J."/>
            <person name="Gathman A.C."/>
            <person name="Lombard V."/>
            <person name="Henrissat B."/>
            <person name="Knabe N."/>
            <person name="Kuees U."/>
            <person name="Lilly W.W."/>
            <person name="Lindquist E."/>
            <person name="Lucas S."/>
            <person name="Magnuson J.K."/>
            <person name="Piumi F."/>
            <person name="Raudaskoski M."/>
            <person name="Salamov A."/>
            <person name="Schmutz J."/>
            <person name="Schwarze F.W.M.R."/>
            <person name="vanKuyk P.A."/>
            <person name="Horton J.S."/>
            <person name="Grigoriev I.V."/>
            <person name="Woesten H.A.B."/>
        </authorList>
    </citation>
    <scope>NUCLEOTIDE SEQUENCE [LARGE SCALE GENOMIC DNA]</scope>
    <source>
        <strain evidence="3">H4-8 / FGSC 9210</strain>
    </source>
</reference>
<evidence type="ECO:0000256" key="1">
    <source>
        <dbReference type="SAM" id="MobiDB-lite"/>
    </source>
</evidence>
<keyword evidence="3" id="KW-1185">Reference proteome</keyword>
<dbReference type="AlphaFoldDB" id="D8PL93"/>
<protein>
    <submittedName>
        <fullName evidence="2">Uncharacterized protein</fullName>
    </submittedName>
</protein>
<feature type="compositionally biased region" description="Basic and acidic residues" evidence="1">
    <location>
        <begin position="185"/>
        <end position="201"/>
    </location>
</feature>
<proteinExistence type="predicted"/>
<feature type="compositionally biased region" description="Low complexity" evidence="1">
    <location>
        <begin position="102"/>
        <end position="114"/>
    </location>
</feature>
<feature type="region of interest" description="Disordered" evidence="1">
    <location>
        <begin position="92"/>
        <end position="114"/>
    </location>
</feature>
<feature type="region of interest" description="Disordered" evidence="1">
    <location>
        <begin position="241"/>
        <end position="264"/>
    </location>
</feature>
<feature type="non-terminal residue" evidence="2">
    <location>
        <position position="297"/>
    </location>
</feature>
<evidence type="ECO:0000313" key="2">
    <source>
        <dbReference type="EMBL" id="EFJ02727.1"/>
    </source>
</evidence>
<dbReference type="HOGENOM" id="CLU_937369_0_0_1"/>
<dbReference type="EMBL" id="GL377302">
    <property type="protein sequence ID" value="EFJ02727.1"/>
    <property type="molecule type" value="Genomic_DNA"/>
</dbReference>
<organism evidence="3">
    <name type="scientific">Schizophyllum commune (strain H4-8 / FGSC 9210)</name>
    <name type="common">Split gill fungus</name>
    <dbReference type="NCBI Taxonomy" id="578458"/>
    <lineage>
        <taxon>Eukaryota</taxon>
        <taxon>Fungi</taxon>
        <taxon>Dikarya</taxon>
        <taxon>Basidiomycota</taxon>
        <taxon>Agaricomycotina</taxon>
        <taxon>Agaricomycetes</taxon>
        <taxon>Agaricomycetidae</taxon>
        <taxon>Agaricales</taxon>
        <taxon>Schizophyllaceae</taxon>
        <taxon>Schizophyllum</taxon>
    </lineage>
</organism>
<dbReference type="Proteomes" id="UP000007431">
    <property type="component" value="Unassembled WGS sequence"/>
</dbReference>
<dbReference type="VEuPathDB" id="FungiDB:SCHCODRAFT_02609453"/>
<dbReference type="InParanoid" id="D8PL93"/>
<sequence length="297" mass="32245">MAENAYPSPTQSLYTEDFQDLPSPSFTSDITRNLNAQNSLRQTSETLQATYRRLRQVRQSLMELTASLPSHSRQLEDTMSLMDPGHEAISLVDHDDDERRPTTTTAAAASTSRSPVATTTLHELERLRPTLPPETYNRIRQFAMRYDSHASSAPGTPALRAGPLPIPSPVTGVRSPLSPRSRPSLAERRSEHAFVLRRGDEEAQTTLGRRVTAREASPGASGDRGTLPALRIMRTLSRTPDARPVNIDGDALSPLEPRARTPVAGGVRGAADALWETDTLWPAAGAPESVVDLIGAG</sequence>
<feature type="compositionally biased region" description="Low complexity" evidence="1">
    <location>
        <begin position="174"/>
        <end position="184"/>
    </location>
</feature>
<evidence type="ECO:0000313" key="3">
    <source>
        <dbReference type="Proteomes" id="UP000007431"/>
    </source>
</evidence>
<feature type="region of interest" description="Disordered" evidence="1">
    <location>
        <begin position="1"/>
        <end position="26"/>
    </location>
</feature>
<accession>D8PL93</accession>
<name>D8PL93_SCHCM</name>
<feature type="region of interest" description="Disordered" evidence="1">
    <location>
        <begin position="166"/>
        <end position="226"/>
    </location>
</feature>
<gene>
    <name evidence="2" type="ORF">SCHCODRAFT_104608</name>
</gene>